<gene>
    <name evidence="2" type="ORF">PACLA_8A014980</name>
</gene>
<feature type="region of interest" description="Disordered" evidence="1">
    <location>
        <begin position="1"/>
        <end position="21"/>
    </location>
</feature>
<protein>
    <submittedName>
        <fullName evidence="2">Uncharacterized protein</fullName>
    </submittedName>
</protein>
<dbReference type="Proteomes" id="UP001152795">
    <property type="component" value="Unassembled WGS sequence"/>
</dbReference>
<dbReference type="EMBL" id="CACRXK020005556">
    <property type="protein sequence ID" value="CAB4006616.1"/>
    <property type="molecule type" value="Genomic_DNA"/>
</dbReference>
<name>A0A7D9IFS3_PARCT</name>
<reference evidence="2" key="1">
    <citation type="submission" date="2020-04" db="EMBL/GenBank/DDBJ databases">
        <authorList>
            <person name="Alioto T."/>
            <person name="Alioto T."/>
            <person name="Gomez Garrido J."/>
        </authorList>
    </citation>
    <scope>NUCLEOTIDE SEQUENCE</scope>
    <source>
        <strain evidence="2">A484AB</strain>
    </source>
</reference>
<evidence type="ECO:0000313" key="3">
    <source>
        <dbReference type="Proteomes" id="UP001152795"/>
    </source>
</evidence>
<proteinExistence type="predicted"/>
<dbReference type="AlphaFoldDB" id="A0A7D9IFS3"/>
<evidence type="ECO:0000313" key="2">
    <source>
        <dbReference type="EMBL" id="CAB4006616.1"/>
    </source>
</evidence>
<accession>A0A7D9IFS3</accession>
<feature type="compositionally biased region" description="Basic residues" evidence="1">
    <location>
        <begin position="10"/>
        <end position="20"/>
    </location>
</feature>
<keyword evidence="3" id="KW-1185">Reference proteome</keyword>
<organism evidence="2 3">
    <name type="scientific">Paramuricea clavata</name>
    <name type="common">Red gorgonian</name>
    <name type="synonym">Violescent sea-whip</name>
    <dbReference type="NCBI Taxonomy" id="317549"/>
    <lineage>
        <taxon>Eukaryota</taxon>
        <taxon>Metazoa</taxon>
        <taxon>Cnidaria</taxon>
        <taxon>Anthozoa</taxon>
        <taxon>Octocorallia</taxon>
        <taxon>Malacalcyonacea</taxon>
        <taxon>Plexauridae</taxon>
        <taxon>Paramuricea</taxon>
    </lineage>
</organism>
<sequence>MNEHKASSLARKKKKLHRVPKMSTEAQIVLQEIRSVNRQSHEGSADTASELQYLVVSPITCNTDKLPSNSSTLSSTPMNHNTTQELTKVARLKDIEYPFVLTLPGFDIRYNMAALRPVRESPQERERNSCIQKKSIAKCMEWLQRT</sequence>
<comment type="caution">
    <text evidence="2">The sequence shown here is derived from an EMBL/GenBank/DDBJ whole genome shotgun (WGS) entry which is preliminary data.</text>
</comment>
<evidence type="ECO:0000256" key="1">
    <source>
        <dbReference type="SAM" id="MobiDB-lite"/>
    </source>
</evidence>